<dbReference type="Gene3D" id="3.40.630.190">
    <property type="entry name" value="LCP protein"/>
    <property type="match status" value="1"/>
</dbReference>
<protein>
    <submittedName>
        <fullName evidence="4">LCP family protein</fullName>
    </submittedName>
</protein>
<dbReference type="RefSeq" id="WP_282760857.1">
    <property type="nucleotide sequence ID" value="NZ_JASCTH010000010.1"/>
</dbReference>
<dbReference type="InterPro" id="IPR050922">
    <property type="entry name" value="LytR/CpsA/Psr_CW_biosynth"/>
</dbReference>
<dbReference type="PANTHER" id="PTHR33392">
    <property type="entry name" value="POLYISOPRENYL-TEICHOIC ACID--PEPTIDOGLYCAN TEICHOIC ACID TRANSFERASE TAGU"/>
    <property type="match status" value="1"/>
</dbReference>
<keyword evidence="2" id="KW-0732">Signal</keyword>
<accession>A0ABT6WKF6</accession>
<feature type="chain" id="PRO_5045526476" evidence="2">
    <location>
        <begin position="33"/>
        <end position="365"/>
    </location>
</feature>
<evidence type="ECO:0000256" key="1">
    <source>
        <dbReference type="ARBA" id="ARBA00006068"/>
    </source>
</evidence>
<comment type="similarity">
    <text evidence="1">Belongs to the LytR/CpsA/Psr (LCP) family.</text>
</comment>
<evidence type="ECO:0000313" key="4">
    <source>
        <dbReference type="EMBL" id="MDI6100206.1"/>
    </source>
</evidence>
<comment type="caution">
    <text evidence="4">The sequence shown here is derived from an EMBL/GenBank/DDBJ whole genome shotgun (WGS) entry which is preliminary data.</text>
</comment>
<name>A0ABT6WKF6_9ACTN</name>
<reference evidence="4 5" key="1">
    <citation type="submission" date="2023-05" db="EMBL/GenBank/DDBJ databases">
        <title>Actinoplanes sp. NEAU-A12 genome sequencing.</title>
        <authorList>
            <person name="Wang Z.-S."/>
        </authorList>
    </citation>
    <scope>NUCLEOTIDE SEQUENCE [LARGE SCALE GENOMIC DNA]</scope>
    <source>
        <strain evidence="4 5">NEAU-A12</strain>
    </source>
</reference>
<organism evidence="4 5">
    <name type="scientific">Actinoplanes sandaracinus</name>
    <dbReference type="NCBI Taxonomy" id="3045177"/>
    <lineage>
        <taxon>Bacteria</taxon>
        <taxon>Bacillati</taxon>
        <taxon>Actinomycetota</taxon>
        <taxon>Actinomycetes</taxon>
        <taxon>Micromonosporales</taxon>
        <taxon>Micromonosporaceae</taxon>
        <taxon>Actinoplanes</taxon>
    </lineage>
</organism>
<sequence length="365" mass="39417">MARSRNRRAPLWARLGAAAGCLLLVPAAGTVAAIAAVEATSERAGLDGPLNILLVGIDPRGTHVTPLADAIIVAHIPADRQGAYLFSLPRDLVVRIPAFAKNGTPAQRAKINAAMALGSRIGPDRYDPAQGLELLARTVGDVTGIKEFDAGAVINFGGFKRMVATLGGVRMVIDQDVVSEHLQPDGSPREVSPECRESRKCLRPYTGAQKTYRTSAEPVRLRSWEALDYLRQRYGLPRSDYDRQRHQRQFLQAVVRQISRDGALRPARLMKVLTTVGDSLVVDGGGHDITDWIIELKDLHAGSVTAVDLPGEPVFEGGKYLGEQFTSGAAAFFAAVRKDRAGRFLLDHPGFADLDPALAGPPRRP</sequence>
<proteinExistence type="inferred from homology"/>
<dbReference type="InterPro" id="IPR004474">
    <property type="entry name" value="LytR_CpsA_psr"/>
</dbReference>
<feature type="domain" description="Cell envelope-related transcriptional attenuator" evidence="3">
    <location>
        <begin position="68"/>
        <end position="259"/>
    </location>
</feature>
<dbReference type="Proteomes" id="UP001241758">
    <property type="component" value="Unassembled WGS sequence"/>
</dbReference>
<evidence type="ECO:0000259" key="3">
    <source>
        <dbReference type="Pfam" id="PF03816"/>
    </source>
</evidence>
<gene>
    <name evidence="4" type="ORF">QLQ12_16500</name>
</gene>
<dbReference type="Pfam" id="PF03816">
    <property type="entry name" value="LytR_cpsA_psr"/>
    <property type="match status" value="1"/>
</dbReference>
<keyword evidence="5" id="KW-1185">Reference proteome</keyword>
<dbReference type="PANTHER" id="PTHR33392:SF6">
    <property type="entry name" value="POLYISOPRENYL-TEICHOIC ACID--PEPTIDOGLYCAN TEICHOIC ACID TRANSFERASE TAGU"/>
    <property type="match status" value="1"/>
</dbReference>
<feature type="signal peptide" evidence="2">
    <location>
        <begin position="1"/>
        <end position="32"/>
    </location>
</feature>
<evidence type="ECO:0000256" key="2">
    <source>
        <dbReference type="SAM" id="SignalP"/>
    </source>
</evidence>
<evidence type="ECO:0000313" key="5">
    <source>
        <dbReference type="Proteomes" id="UP001241758"/>
    </source>
</evidence>
<dbReference type="EMBL" id="JASCTH010000010">
    <property type="protein sequence ID" value="MDI6100206.1"/>
    <property type="molecule type" value="Genomic_DNA"/>
</dbReference>